<evidence type="ECO:0000313" key="2">
    <source>
        <dbReference type="EMBL" id="GJN89611.1"/>
    </source>
</evidence>
<sequence length="268" mass="28942">MSATQVHVGPSVGADEPRDAQLPSVVQWILDKPSNVLHCDKRELVVDTSKASLVRDAENDNEPAVFLMVGRTAYPYLTTVGSSYGQWSTILTAPTLACQYVDGFDALKSKLEDIVGTSLDINARAATDLRINRYHADFNPVPPSFPNLFRYSGCGALGDAPVLDDVSTVSSRSVVACAFTAKVYEKRSTDLAVSQPAVKSQDEQDVEPGKDGKRGKGKKASKESPTKEQTTRAPPKSFGVRFELVALYYLGTDSSATPETSPVKVPRL</sequence>
<dbReference type="AlphaFoldDB" id="A0AAV5GAI7"/>
<dbReference type="Proteomes" id="UP001342314">
    <property type="component" value="Unassembled WGS sequence"/>
</dbReference>
<proteinExistence type="predicted"/>
<name>A0AAV5GAI7_9BASI</name>
<organism evidence="2 3">
    <name type="scientific">Rhodotorula paludigena</name>
    <dbReference type="NCBI Taxonomy" id="86838"/>
    <lineage>
        <taxon>Eukaryota</taxon>
        <taxon>Fungi</taxon>
        <taxon>Dikarya</taxon>
        <taxon>Basidiomycota</taxon>
        <taxon>Pucciniomycotina</taxon>
        <taxon>Microbotryomycetes</taxon>
        <taxon>Sporidiobolales</taxon>
        <taxon>Sporidiobolaceae</taxon>
        <taxon>Rhodotorula</taxon>
    </lineage>
</organism>
<evidence type="ECO:0000256" key="1">
    <source>
        <dbReference type="SAM" id="MobiDB-lite"/>
    </source>
</evidence>
<feature type="compositionally biased region" description="Basic and acidic residues" evidence="1">
    <location>
        <begin position="207"/>
        <end position="230"/>
    </location>
</feature>
<evidence type="ECO:0000313" key="3">
    <source>
        <dbReference type="Proteomes" id="UP001342314"/>
    </source>
</evidence>
<reference evidence="2 3" key="1">
    <citation type="submission" date="2021-12" db="EMBL/GenBank/DDBJ databases">
        <title>High titer production of polyol ester of fatty acids by Rhodotorula paludigena BS15 towards product separation-free biomass refinery.</title>
        <authorList>
            <person name="Mano J."/>
            <person name="Ono H."/>
            <person name="Tanaka T."/>
            <person name="Naito K."/>
            <person name="Sushida H."/>
            <person name="Ike M."/>
            <person name="Tokuyasu K."/>
            <person name="Kitaoka M."/>
        </authorList>
    </citation>
    <scope>NUCLEOTIDE SEQUENCE [LARGE SCALE GENOMIC DNA]</scope>
    <source>
        <strain evidence="2 3">BS15</strain>
    </source>
</reference>
<feature type="region of interest" description="Disordered" evidence="1">
    <location>
        <begin position="192"/>
        <end position="236"/>
    </location>
</feature>
<dbReference type="EMBL" id="BQKY01000005">
    <property type="protein sequence ID" value="GJN89611.1"/>
    <property type="molecule type" value="Genomic_DNA"/>
</dbReference>
<keyword evidence="3" id="KW-1185">Reference proteome</keyword>
<protein>
    <submittedName>
        <fullName evidence="2">Uncharacterized protein</fullName>
    </submittedName>
</protein>
<comment type="caution">
    <text evidence="2">The sequence shown here is derived from an EMBL/GenBank/DDBJ whole genome shotgun (WGS) entry which is preliminary data.</text>
</comment>
<gene>
    <name evidence="2" type="ORF">Rhopal_002598-T1</name>
</gene>
<accession>A0AAV5GAI7</accession>